<keyword evidence="2" id="KW-1185">Reference proteome</keyword>
<organism evidence="1 2">
    <name type="scientific">Xyrichtys novacula</name>
    <name type="common">Pearly razorfish</name>
    <name type="synonym">Hemipteronotus novacula</name>
    <dbReference type="NCBI Taxonomy" id="13765"/>
    <lineage>
        <taxon>Eukaryota</taxon>
        <taxon>Metazoa</taxon>
        <taxon>Chordata</taxon>
        <taxon>Craniata</taxon>
        <taxon>Vertebrata</taxon>
        <taxon>Euteleostomi</taxon>
        <taxon>Actinopterygii</taxon>
        <taxon>Neopterygii</taxon>
        <taxon>Teleostei</taxon>
        <taxon>Neoteleostei</taxon>
        <taxon>Acanthomorphata</taxon>
        <taxon>Eupercaria</taxon>
        <taxon>Labriformes</taxon>
        <taxon>Labridae</taxon>
        <taxon>Xyrichtys</taxon>
    </lineage>
</organism>
<name>A0AAV1G7P3_XYRNO</name>
<dbReference type="AlphaFoldDB" id="A0AAV1G7P3"/>
<gene>
    <name evidence="1" type="ORF">XNOV1_A022644</name>
</gene>
<sequence length="108" mass="12113">MKAIAGFFGRAPTPRIEGQVTVMRAPVDVLTKVACTPYYLSDQGRMRNTANSFGLSQQCVSKIVRQTGRIPLYKQRIVEDEDPIPVFFLGDPSYPLMPVPTLELKLNR</sequence>
<dbReference type="Proteomes" id="UP001178508">
    <property type="component" value="Chromosome 12"/>
</dbReference>
<proteinExistence type="predicted"/>
<dbReference type="EMBL" id="OY660875">
    <property type="protein sequence ID" value="CAJ1069515.1"/>
    <property type="molecule type" value="Genomic_DNA"/>
</dbReference>
<evidence type="ECO:0000313" key="2">
    <source>
        <dbReference type="Proteomes" id="UP001178508"/>
    </source>
</evidence>
<reference evidence="1" key="1">
    <citation type="submission" date="2023-08" db="EMBL/GenBank/DDBJ databases">
        <authorList>
            <person name="Alioto T."/>
            <person name="Alioto T."/>
            <person name="Gomez Garrido J."/>
        </authorList>
    </citation>
    <scope>NUCLEOTIDE SEQUENCE</scope>
</reference>
<protein>
    <submittedName>
        <fullName evidence="1">Uncharacterized protein LOC122954468</fullName>
    </submittedName>
</protein>
<accession>A0AAV1G7P3</accession>
<evidence type="ECO:0000313" key="1">
    <source>
        <dbReference type="EMBL" id="CAJ1069515.1"/>
    </source>
</evidence>